<reference evidence="2" key="1">
    <citation type="submission" date="2020-05" db="EMBL/GenBank/DDBJ databases">
        <authorList>
            <person name="Chiriac C."/>
            <person name="Salcher M."/>
            <person name="Ghai R."/>
            <person name="Kavagutti S V."/>
        </authorList>
    </citation>
    <scope>NUCLEOTIDE SEQUENCE</scope>
</reference>
<dbReference type="EMBL" id="CAFBPN010000014">
    <property type="protein sequence ID" value="CAB5013844.1"/>
    <property type="molecule type" value="Genomic_DNA"/>
</dbReference>
<dbReference type="SUPFAM" id="SSF55729">
    <property type="entry name" value="Acyl-CoA N-acyltransferases (Nat)"/>
    <property type="match status" value="1"/>
</dbReference>
<gene>
    <name evidence="2" type="ORF">UFOPK4098_00451</name>
</gene>
<accession>A0A6J7QI00</accession>
<dbReference type="AlphaFoldDB" id="A0A6J7QI00"/>
<evidence type="ECO:0000259" key="1">
    <source>
        <dbReference type="Pfam" id="PF13302"/>
    </source>
</evidence>
<dbReference type="Pfam" id="PF13302">
    <property type="entry name" value="Acetyltransf_3"/>
    <property type="match status" value="1"/>
</dbReference>
<evidence type="ECO:0000313" key="2">
    <source>
        <dbReference type="EMBL" id="CAB5013844.1"/>
    </source>
</evidence>
<feature type="domain" description="N-acetyltransferase" evidence="1">
    <location>
        <begin position="16"/>
        <end position="168"/>
    </location>
</feature>
<name>A0A6J7QI00_9ZZZZ</name>
<dbReference type="GO" id="GO:0016747">
    <property type="term" value="F:acyltransferase activity, transferring groups other than amino-acyl groups"/>
    <property type="evidence" value="ECO:0007669"/>
    <property type="project" value="InterPro"/>
</dbReference>
<proteinExistence type="predicted"/>
<protein>
    <submittedName>
        <fullName evidence="2">Unannotated protein</fullName>
    </submittedName>
</protein>
<organism evidence="2">
    <name type="scientific">freshwater metagenome</name>
    <dbReference type="NCBI Taxonomy" id="449393"/>
    <lineage>
        <taxon>unclassified sequences</taxon>
        <taxon>metagenomes</taxon>
        <taxon>ecological metagenomes</taxon>
    </lineage>
</organism>
<sequence>MSVPLTPITLEGRFVRLLPLTNAHVRPLLSAASGSRESFQYTWVPEPTTADITRYISAAVAAFEAGTAHPFVTVRIDSPDTVVGSTRFMNLEYWLDATGHPSTRDFPDAVEIGSTWLSHDAQRTQVNTEAKLLMLTYAFETWGVQRVVLRTDARNAKSRANIERIGAQYEGTLRHHMHSTDGDNNGLRNTATYSIIREEWDAVKSSLNSKLAE</sequence>
<dbReference type="InterPro" id="IPR000182">
    <property type="entry name" value="GNAT_dom"/>
</dbReference>
<dbReference type="PANTHER" id="PTHR43610:SF1">
    <property type="entry name" value="N-ACETYLTRANSFERASE DOMAIN-CONTAINING PROTEIN"/>
    <property type="match status" value="1"/>
</dbReference>
<dbReference type="InterPro" id="IPR016181">
    <property type="entry name" value="Acyl_CoA_acyltransferase"/>
</dbReference>
<dbReference type="Gene3D" id="3.40.630.30">
    <property type="match status" value="1"/>
</dbReference>
<dbReference type="PANTHER" id="PTHR43610">
    <property type="entry name" value="BLL6696 PROTEIN"/>
    <property type="match status" value="1"/>
</dbReference>